<evidence type="ECO:0000256" key="1">
    <source>
        <dbReference type="ARBA" id="ARBA00004141"/>
    </source>
</evidence>
<name>A0A0A2JT27_PENEN</name>
<dbReference type="VEuPathDB" id="FungiDB:PEXP_073540"/>
<dbReference type="InterPro" id="IPR002523">
    <property type="entry name" value="MgTranspt_CorA/ZnTranspt_ZntB"/>
</dbReference>
<dbReference type="Pfam" id="PF01544">
    <property type="entry name" value="CorA"/>
    <property type="match status" value="1"/>
</dbReference>
<evidence type="ECO:0000256" key="2">
    <source>
        <dbReference type="ARBA" id="ARBA00022692"/>
    </source>
</evidence>
<comment type="subcellular location">
    <subcellularLocation>
        <location evidence="1">Membrane</location>
        <topology evidence="1">Multi-pass membrane protein</topology>
    </subcellularLocation>
</comment>
<reference evidence="6 7" key="1">
    <citation type="journal article" date="2015" name="Mol. Plant Microbe Interact.">
        <title>Genome, transcriptome, and functional analyses of Penicillium expansum provide new insights into secondary metabolism and pathogenicity.</title>
        <authorList>
            <person name="Ballester A.R."/>
            <person name="Marcet-Houben M."/>
            <person name="Levin E."/>
            <person name="Sela N."/>
            <person name="Selma-Lazaro C."/>
            <person name="Carmona L."/>
            <person name="Wisniewski M."/>
            <person name="Droby S."/>
            <person name="Gonzalez-Candelas L."/>
            <person name="Gabaldon T."/>
        </authorList>
    </citation>
    <scope>NUCLEOTIDE SEQUENCE [LARGE SCALE GENOMIC DNA]</scope>
    <source>
        <strain evidence="6 7">MD-8</strain>
    </source>
</reference>
<dbReference type="InterPro" id="IPR045863">
    <property type="entry name" value="CorA_TM1_TM2"/>
</dbReference>
<dbReference type="STRING" id="27334.A0A0A2JT27"/>
<comment type="caution">
    <text evidence="6">The sequence shown here is derived from an EMBL/GenBank/DDBJ whole genome shotgun (WGS) entry which is preliminary data.</text>
</comment>
<sequence length="444" mass="49167">MSSEPEVHSYLDECFLDEFDIIVVAFAKPTATNHDQLQLPISLELFERVSQALEISPALLGVVHTGLASFIASPRAKSGASVQENEQLLIQQTRSLSSFSMGVTKTKTGQTRILIFGAQAWSLSELFDYLESADASLAANMSISIPASALELQAWWFTGTMNSLKSRIRTIENTTGMRKPINHEDLQQSSPHWQDLDMVPLLGELSSLLSRLSFLKMQAETALYLIQRMQQYTEGQQYSEAVADKTVEVHQFPSHEDQKELLVKLENARGWYLGLVTQGEYLMRRTSAQTDTIHSLLASQNSIVNIDIARASNAMAELSRSDNQAMLNLSELSRRDAKLMIEIARDSRSVALSTARDSASMKVLAVVTVLFLPATFTATFFSMTFFSFLGQGGPEVSPWIWIYVAATGLLTAIIQVIWAIMSRRSQASLLSESDGKVEGLQTPP</sequence>
<proteinExistence type="predicted"/>
<dbReference type="HOGENOM" id="CLU_037765_0_0_1"/>
<dbReference type="Proteomes" id="UP000030143">
    <property type="component" value="Unassembled WGS sequence"/>
</dbReference>
<organism evidence="6 7">
    <name type="scientific">Penicillium expansum</name>
    <name type="common">Blue mold rot fungus</name>
    <dbReference type="NCBI Taxonomy" id="27334"/>
    <lineage>
        <taxon>Eukaryota</taxon>
        <taxon>Fungi</taxon>
        <taxon>Dikarya</taxon>
        <taxon>Ascomycota</taxon>
        <taxon>Pezizomycotina</taxon>
        <taxon>Eurotiomycetes</taxon>
        <taxon>Eurotiomycetidae</taxon>
        <taxon>Eurotiales</taxon>
        <taxon>Aspergillaceae</taxon>
        <taxon>Penicillium</taxon>
    </lineage>
</organism>
<feature type="transmembrane region" description="Helical" evidence="5">
    <location>
        <begin position="400"/>
        <end position="421"/>
    </location>
</feature>
<evidence type="ECO:0000313" key="7">
    <source>
        <dbReference type="Proteomes" id="UP000030143"/>
    </source>
</evidence>
<dbReference type="AlphaFoldDB" id="A0A0A2JT27"/>
<evidence type="ECO:0000313" key="6">
    <source>
        <dbReference type="EMBL" id="KGO55380.1"/>
    </source>
</evidence>
<dbReference type="Gene3D" id="1.20.58.340">
    <property type="entry name" value="Magnesium transport protein CorA, transmembrane region"/>
    <property type="match status" value="1"/>
</dbReference>
<dbReference type="RefSeq" id="XP_016597531.1">
    <property type="nucleotide sequence ID" value="XM_016740359.1"/>
</dbReference>
<dbReference type="SUPFAM" id="SSF144083">
    <property type="entry name" value="Magnesium transport protein CorA, transmembrane region"/>
    <property type="match status" value="1"/>
</dbReference>
<dbReference type="GeneID" id="27675778"/>
<dbReference type="EMBL" id="JQFZ01000195">
    <property type="protein sequence ID" value="KGO55380.1"/>
    <property type="molecule type" value="Genomic_DNA"/>
</dbReference>
<feature type="transmembrane region" description="Helical" evidence="5">
    <location>
        <begin position="363"/>
        <end position="388"/>
    </location>
</feature>
<keyword evidence="7" id="KW-1185">Reference proteome</keyword>
<evidence type="ECO:0000256" key="4">
    <source>
        <dbReference type="ARBA" id="ARBA00023136"/>
    </source>
</evidence>
<gene>
    <name evidence="6" type="ORF">PEX2_030840</name>
</gene>
<dbReference type="GO" id="GO:0016020">
    <property type="term" value="C:membrane"/>
    <property type="evidence" value="ECO:0007669"/>
    <property type="project" value="UniProtKB-SubCell"/>
</dbReference>
<keyword evidence="3 5" id="KW-1133">Transmembrane helix</keyword>
<evidence type="ECO:0000256" key="5">
    <source>
        <dbReference type="SAM" id="Phobius"/>
    </source>
</evidence>
<protein>
    <submittedName>
        <fullName evidence="6">Mg2+ transporter protein, CorA-like/Zinc transport protein ZntB</fullName>
    </submittedName>
</protein>
<evidence type="ECO:0000256" key="3">
    <source>
        <dbReference type="ARBA" id="ARBA00022989"/>
    </source>
</evidence>
<accession>A0A0A2JT27</accession>
<keyword evidence="4 5" id="KW-0472">Membrane</keyword>
<keyword evidence="2 5" id="KW-0812">Transmembrane</keyword>